<evidence type="ECO:0000256" key="2">
    <source>
        <dbReference type="ARBA" id="ARBA00022630"/>
    </source>
</evidence>
<feature type="domain" description="FAD-binding PCMH-type" evidence="6">
    <location>
        <begin position="76"/>
        <end position="245"/>
    </location>
</feature>
<dbReference type="Gene3D" id="3.40.462.20">
    <property type="match status" value="1"/>
</dbReference>
<keyword evidence="5" id="KW-0732">Signal</keyword>
<accession>A0A166WMU2</accession>
<dbReference type="PANTHER" id="PTHR42973:SF13">
    <property type="entry name" value="FAD-BINDING PCMH-TYPE DOMAIN-CONTAINING PROTEIN"/>
    <property type="match status" value="1"/>
</dbReference>
<evidence type="ECO:0000259" key="6">
    <source>
        <dbReference type="PROSITE" id="PS51387"/>
    </source>
</evidence>
<evidence type="ECO:0000313" key="8">
    <source>
        <dbReference type="Proteomes" id="UP000076863"/>
    </source>
</evidence>
<dbReference type="PANTHER" id="PTHR42973">
    <property type="entry name" value="BINDING OXIDOREDUCTASE, PUTATIVE (AFU_ORTHOLOGUE AFUA_1G17690)-RELATED"/>
    <property type="match status" value="1"/>
</dbReference>
<dbReference type="InterPro" id="IPR050416">
    <property type="entry name" value="FAD-linked_Oxidoreductase"/>
</dbReference>
<evidence type="ECO:0000313" key="7">
    <source>
        <dbReference type="EMBL" id="OAA34901.1"/>
    </source>
</evidence>
<dbReference type="PROSITE" id="PS51387">
    <property type="entry name" value="FAD_PCMH"/>
    <property type="match status" value="1"/>
</dbReference>
<keyword evidence="8" id="KW-1185">Reference proteome</keyword>
<dbReference type="OrthoDB" id="2151789at2759"/>
<feature type="signal peptide" evidence="5">
    <location>
        <begin position="1"/>
        <end position="16"/>
    </location>
</feature>
<dbReference type="InterPro" id="IPR016169">
    <property type="entry name" value="FAD-bd_PCMH_sub2"/>
</dbReference>
<comment type="caution">
    <text evidence="7">The sequence shown here is derived from an EMBL/GenBank/DDBJ whole genome shotgun (WGS) entry which is preliminary data.</text>
</comment>
<dbReference type="GO" id="GO:0016491">
    <property type="term" value="F:oxidoreductase activity"/>
    <property type="evidence" value="ECO:0007669"/>
    <property type="project" value="UniProtKB-KW"/>
</dbReference>
<dbReference type="Gene3D" id="3.30.465.10">
    <property type="match status" value="1"/>
</dbReference>
<reference evidence="7 8" key="1">
    <citation type="journal article" date="2016" name="Genome Biol. Evol.">
        <title>Divergent and convergent evolution of fungal pathogenicity.</title>
        <authorList>
            <person name="Shang Y."/>
            <person name="Xiao G."/>
            <person name="Zheng P."/>
            <person name="Cen K."/>
            <person name="Zhan S."/>
            <person name="Wang C."/>
        </authorList>
    </citation>
    <scope>NUCLEOTIDE SEQUENCE [LARGE SCALE GENOMIC DNA]</scope>
    <source>
        <strain evidence="7 8">RCEF 3172</strain>
    </source>
</reference>
<keyword evidence="4" id="KW-0560">Oxidoreductase</keyword>
<dbReference type="Proteomes" id="UP000076863">
    <property type="component" value="Unassembled WGS sequence"/>
</dbReference>
<sequence length="493" mass="53106">MFYLPLFLLFHGFALGQLQSVFGLDSHGYQTVSLNTTLVKTDICSRIESDISGQVYYSSDETGRFSAGIAHALSSSNEIPLCVVEVATADDVSTSLKILGASRTPFAIQSGGRATNPGFSSTTGVHITLARLKEVRLSKDKSNVTVGLGNSWVDVYKALDGTNVGVVGGRVAGPGVGGVTLGGGYSWLTNQFGLACDTVLEYHLILPNGTAVVVDSNVPDLFFALKGGLNRFGVVTSIVFRAFPQPGTIYGGLQLFEASSAPALVEAVQRFQKDNTDPKSSVILSLYGGASDQHVLLSFHDGPGRPPSFDHFSNITAAFSSVKNQSYASFTGSIPFIPSDKRGAFQSLSTSAFTPKFLAAVANETLHYGQLAKTRAGNVTYHIEPFMDYGKYATDAAFPHHNSPLPLNVFFSWDSELDDAFWKAAMQQSINHLVQIAAEERIYNSALATYPNYAMDNYAGEQIYGLNNTARLREIQFKYDPNGIMFLAGGFSF</sequence>
<protein>
    <submittedName>
        <fullName evidence="7">FAD binding domain-containing protein</fullName>
    </submittedName>
</protein>
<gene>
    <name evidence="7" type="ORF">BBO_08988</name>
</gene>
<evidence type="ECO:0000256" key="3">
    <source>
        <dbReference type="ARBA" id="ARBA00022827"/>
    </source>
</evidence>
<dbReference type="SUPFAM" id="SSF56176">
    <property type="entry name" value="FAD-binding/transporter-associated domain-like"/>
    <property type="match status" value="1"/>
</dbReference>
<dbReference type="AlphaFoldDB" id="A0A166WMU2"/>
<dbReference type="InterPro" id="IPR036318">
    <property type="entry name" value="FAD-bd_PCMH-like_sf"/>
</dbReference>
<dbReference type="Pfam" id="PF01565">
    <property type="entry name" value="FAD_binding_4"/>
    <property type="match status" value="1"/>
</dbReference>
<keyword evidence="3" id="KW-0274">FAD</keyword>
<evidence type="ECO:0000256" key="1">
    <source>
        <dbReference type="ARBA" id="ARBA00005466"/>
    </source>
</evidence>
<dbReference type="InterPro" id="IPR016166">
    <property type="entry name" value="FAD-bd_PCMH"/>
</dbReference>
<keyword evidence="2" id="KW-0285">Flavoprotein</keyword>
<feature type="chain" id="PRO_5007881903" evidence="5">
    <location>
        <begin position="17"/>
        <end position="493"/>
    </location>
</feature>
<dbReference type="EMBL" id="AZHA01000047">
    <property type="protein sequence ID" value="OAA34901.1"/>
    <property type="molecule type" value="Genomic_DNA"/>
</dbReference>
<proteinExistence type="inferred from homology"/>
<dbReference type="InterPro" id="IPR006094">
    <property type="entry name" value="Oxid_FAD_bind_N"/>
</dbReference>
<evidence type="ECO:0000256" key="4">
    <source>
        <dbReference type="ARBA" id="ARBA00023002"/>
    </source>
</evidence>
<organism evidence="7 8">
    <name type="scientific">Beauveria brongniartii RCEF 3172</name>
    <dbReference type="NCBI Taxonomy" id="1081107"/>
    <lineage>
        <taxon>Eukaryota</taxon>
        <taxon>Fungi</taxon>
        <taxon>Dikarya</taxon>
        <taxon>Ascomycota</taxon>
        <taxon>Pezizomycotina</taxon>
        <taxon>Sordariomycetes</taxon>
        <taxon>Hypocreomycetidae</taxon>
        <taxon>Hypocreales</taxon>
        <taxon>Cordycipitaceae</taxon>
        <taxon>Beauveria</taxon>
        <taxon>Beauveria brongniartii</taxon>
    </lineage>
</organism>
<evidence type="ECO:0000256" key="5">
    <source>
        <dbReference type="SAM" id="SignalP"/>
    </source>
</evidence>
<name>A0A166WMU2_9HYPO</name>
<comment type="similarity">
    <text evidence="1">Belongs to the oxygen-dependent FAD-linked oxidoreductase family.</text>
</comment>
<dbReference type="GO" id="GO:0071949">
    <property type="term" value="F:FAD binding"/>
    <property type="evidence" value="ECO:0007669"/>
    <property type="project" value="InterPro"/>
</dbReference>